<evidence type="ECO:0000313" key="2">
    <source>
        <dbReference type="EMBL" id="VFJ44871.1"/>
    </source>
</evidence>
<name>A0A450RZK0_9GAMM</name>
<protein>
    <submittedName>
        <fullName evidence="1">Uncharacterized protein</fullName>
    </submittedName>
</protein>
<organism evidence="1">
    <name type="scientific">Candidatus Kentrum sp. DK</name>
    <dbReference type="NCBI Taxonomy" id="2126562"/>
    <lineage>
        <taxon>Bacteria</taxon>
        <taxon>Pseudomonadati</taxon>
        <taxon>Pseudomonadota</taxon>
        <taxon>Gammaproteobacteria</taxon>
        <taxon>Candidatus Kentrum</taxon>
    </lineage>
</organism>
<sequence length="98" mass="10742">MDVAHGGKKSYGELYAKVGSTPLTALKTSSKCSFIPYKLRFLVSSRLVRKHDPTFAWGSGERKSAVALVGPLPSLAPMESRQLEICKADTKRRMGQSQ</sequence>
<reference evidence="1" key="1">
    <citation type="submission" date="2019-02" db="EMBL/GenBank/DDBJ databases">
        <authorList>
            <person name="Gruber-Vodicka R. H."/>
            <person name="Seah K. B. B."/>
        </authorList>
    </citation>
    <scope>NUCLEOTIDE SEQUENCE</scope>
    <source>
        <strain evidence="1">BECK_DK161</strain>
        <strain evidence="2">BECK_DK47</strain>
    </source>
</reference>
<gene>
    <name evidence="2" type="ORF">BECKDK2373B_GA0170837_100831</name>
    <name evidence="1" type="ORF">BECKDK2373C_GA0170839_100921</name>
</gene>
<dbReference type="AlphaFoldDB" id="A0A450RZK0"/>
<proteinExistence type="predicted"/>
<dbReference type="EMBL" id="CAADEX010000008">
    <property type="protein sequence ID" value="VFJ44871.1"/>
    <property type="molecule type" value="Genomic_DNA"/>
</dbReference>
<dbReference type="EMBL" id="CAADEY010000009">
    <property type="protein sequence ID" value="VFJ44699.1"/>
    <property type="molecule type" value="Genomic_DNA"/>
</dbReference>
<accession>A0A450RZK0</accession>
<evidence type="ECO:0000313" key="1">
    <source>
        <dbReference type="EMBL" id="VFJ44699.1"/>
    </source>
</evidence>